<evidence type="ECO:0000313" key="1">
    <source>
        <dbReference type="EMBL" id="KAL1642261.1"/>
    </source>
</evidence>
<name>A0ABR3TR48_9PEZI</name>
<dbReference type="EMBL" id="JAKEKT020000034">
    <property type="protein sequence ID" value="KAL1642261.1"/>
    <property type="molecule type" value="Genomic_DNA"/>
</dbReference>
<reference evidence="1 2" key="1">
    <citation type="journal article" date="2023" name="Plant Dis.">
        <title>First Report of Diplodia intermedia Causing Canker and Dieback Diseases on Apple Trees in Canada.</title>
        <authorList>
            <person name="Ellouze W."/>
            <person name="Ilyukhin E."/>
            <person name="Sulman M."/>
            <person name="Ali S."/>
        </authorList>
    </citation>
    <scope>NUCLEOTIDE SEQUENCE [LARGE SCALE GENOMIC DNA]</scope>
    <source>
        <strain evidence="1 2">M45-28</strain>
    </source>
</reference>
<protein>
    <submittedName>
        <fullName evidence="1">Uncharacterized protein</fullName>
    </submittedName>
</protein>
<sequence length="359" mass="39084">MAPSRTETPAQANARFTTIFQQHGGPNKHKHVPSRATLQRWQAGDHSNALERHWASVHLEFANNGAFFKATRKNDCAVTVKGKGDTRVQKTKKARPAMQIFALEDWGARILAAHVDASGNHRGRDSTYRWARDPVHGLNPDEAPAGHAFVKAPPKEAIIQFLRGCTGPFSSLSSSSSSLQALAPPAAPPAADWAAGVIDPALLSLESDLAAAPVSAEEAMATLQAGMLHQFGMQPEVQQELQVQQQEAVPYLGQLEEEDFALVLGLLDDTTTTNNNNAAATTTTTLQDAPVLDMPAEEDLASFDPALFQAFADEASALLLGEEEQQQQQEPEQPQEATDIWNATGNMNQFFDFEEYYQE</sequence>
<keyword evidence="2" id="KW-1185">Reference proteome</keyword>
<gene>
    <name evidence="1" type="ORF">SLS58_005601</name>
</gene>
<proteinExistence type="predicted"/>
<dbReference type="Proteomes" id="UP001521184">
    <property type="component" value="Unassembled WGS sequence"/>
</dbReference>
<evidence type="ECO:0000313" key="2">
    <source>
        <dbReference type="Proteomes" id="UP001521184"/>
    </source>
</evidence>
<organism evidence="1 2">
    <name type="scientific">Diplodia intermedia</name>
    <dbReference type="NCBI Taxonomy" id="856260"/>
    <lineage>
        <taxon>Eukaryota</taxon>
        <taxon>Fungi</taxon>
        <taxon>Dikarya</taxon>
        <taxon>Ascomycota</taxon>
        <taxon>Pezizomycotina</taxon>
        <taxon>Dothideomycetes</taxon>
        <taxon>Dothideomycetes incertae sedis</taxon>
        <taxon>Botryosphaeriales</taxon>
        <taxon>Botryosphaeriaceae</taxon>
        <taxon>Diplodia</taxon>
    </lineage>
</organism>
<accession>A0ABR3TR48</accession>
<comment type="caution">
    <text evidence="1">The sequence shown here is derived from an EMBL/GenBank/DDBJ whole genome shotgun (WGS) entry which is preliminary data.</text>
</comment>